<evidence type="ECO:0000313" key="3">
    <source>
        <dbReference type="Proteomes" id="UP001056756"/>
    </source>
</evidence>
<feature type="transmembrane region" description="Helical" evidence="1">
    <location>
        <begin position="138"/>
        <end position="155"/>
    </location>
</feature>
<feature type="transmembrane region" description="Helical" evidence="1">
    <location>
        <begin position="331"/>
        <end position="349"/>
    </location>
</feature>
<feature type="transmembrane region" description="Helical" evidence="1">
    <location>
        <begin position="479"/>
        <end position="500"/>
    </location>
</feature>
<reference evidence="2" key="1">
    <citation type="submission" date="2022-05" db="EMBL/GenBank/DDBJ databases">
        <title>Novel bacterial taxa in a minimal lignocellulolytic consortium and its capacity to transform plastics disclosed by genome-resolved metagenomics.</title>
        <authorList>
            <person name="Rodriguez C.A.D."/>
            <person name="Diaz-Garcia L."/>
            <person name="Herrera K."/>
            <person name="Tarazona N.A."/>
            <person name="Sproer C."/>
            <person name="Overmann J."/>
            <person name="Jimenez D.J."/>
        </authorList>
    </citation>
    <scope>NUCLEOTIDE SEQUENCE</scope>
    <source>
        <strain evidence="2">MAG5</strain>
    </source>
</reference>
<feature type="transmembrane region" description="Helical" evidence="1">
    <location>
        <begin position="276"/>
        <end position="297"/>
    </location>
</feature>
<feature type="transmembrane region" description="Helical" evidence="1">
    <location>
        <begin position="167"/>
        <end position="192"/>
    </location>
</feature>
<dbReference type="Proteomes" id="UP001056756">
    <property type="component" value="Chromosome"/>
</dbReference>
<feature type="transmembrane region" description="Helical" evidence="1">
    <location>
        <begin position="309"/>
        <end position="325"/>
    </location>
</feature>
<feature type="transmembrane region" description="Helical" evidence="1">
    <location>
        <begin position="356"/>
        <end position="374"/>
    </location>
</feature>
<feature type="transmembrane region" description="Helical" evidence="1">
    <location>
        <begin position="571"/>
        <end position="592"/>
    </location>
</feature>
<feature type="transmembrane region" description="Helical" evidence="1">
    <location>
        <begin position="112"/>
        <end position="132"/>
    </location>
</feature>
<dbReference type="AlphaFoldDB" id="A0A9J6ZIL4"/>
<feature type="transmembrane region" description="Helical" evidence="1">
    <location>
        <begin position="86"/>
        <end position="105"/>
    </location>
</feature>
<accession>A0A9J6ZIL4</accession>
<sequence>MAMFSQEVWLLPILYIVSFITIITIGKSLKQGGAFVNALFAMLAFGLSIMVLIERLQPNTLDYSFHLDWLVIGEVYYTVGYEITNLTSWLLTLVSGIYFLIQIIMLQKKNQVLGASIYAYMSLLMFALSGLLLADSIFSFYICSVLVSISVYLMLAHTSFDCNKKLIWRYILSQIVAHTSLLVVIVVLYWYMPDQSLQFTMLQNVFNGQDEHITEAMHFWLSISVLASVIFFVGAFPFLNWLKLVRYQPPMLQLLIATLGFIIVPIYTLISFSELVISSPIIVTLCAWLGLLFVLWCTVRLLVHRNNEGSYYIQMNIGLLLFAYGHDAYGFMVAQLTIWLLAIIIIYTTMLRHNSIIIFGAFIIAVLTLVGAPPLSGYWLQQWLVTSLYTENPIWFILSLLVLLSSTLSSTVFFVRYWKQAKQLSKQQGKQTENLSWHVVIAIVVPAIMLVFFGLFWLLKNGTIHYWLFGQRLGMEIQPLPILLSMIFISIGVALGWLYSERMSESVEKRFLSIEDSIHKISQNIRDQIIQLGSFVTQWLVSLENMIFQLCTVWLLYPLRRISHMSAHTTVIRSTVWMIVIVSIITILYTLIGRG</sequence>
<name>A0A9J6ZIL4_9BACL</name>
<evidence type="ECO:0000256" key="1">
    <source>
        <dbReference type="SAM" id="Phobius"/>
    </source>
</evidence>
<gene>
    <name evidence="2" type="ORF">NAG76_07475</name>
</gene>
<evidence type="ECO:0000313" key="2">
    <source>
        <dbReference type="EMBL" id="URN96059.1"/>
    </source>
</evidence>
<protein>
    <submittedName>
        <fullName evidence="2">Uncharacterized protein</fullName>
    </submittedName>
</protein>
<feature type="transmembrane region" description="Helical" evidence="1">
    <location>
        <begin position="435"/>
        <end position="459"/>
    </location>
</feature>
<dbReference type="KEGG" id="plig:NAG76_07475"/>
<feature type="transmembrane region" description="Helical" evidence="1">
    <location>
        <begin position="33"/>
        <end position="53"/>
    </location>
</feature>
<keyword evidence="1" id="KW-0472">Membrane</keyword>
<feature type="transmembrane region" description="Helical" evidence="1">
    <location>
        <begin position="394"/>
        <end position="415"/>
    </location>
</feature>
<keyword evidence="1" id="KW-0812">Transmembrane</keyword>
<proteinExistence type="predicted"/>
<feature type="transmembrane region" description="Helical" evidence="1">
    <location>
        <begin position="6"/>
        <end position="26"/>
    </location>
</feature>
<feature type="transmembrane region" description="Helical" evidence="1">
    <location>
        <begin position="219"/>
        <end position="239"/>
    </location>
</feature>
<feature type="transmembrane region" description="Helical" evidence="1">
    <location>
        <begin position="251"/>
        <end position="270"/>
    </location>
</feature>
<keyword evidence="1" id="KW-1133">Transmembrane helix</keyword>
<dbReference type="EMBL" id="CP097899">
    <property type="protein sequence ID" value="URN96059.1"/>
    <property type="molecule type" value="Genomic_DNA"/>
</dbReference>
<organism evidence="2 3">
    <name type="scientific">Candidatus Pristimantibacillus lignocellulolyticus</name>
    <dbReference type="NCBI Taxonomy" id="2994561"/>
    <lineage>
        <taxon>Bacteria</taxon>
        <taxon>Bacillati</taxon>
        <taxon>Bacillota</taxon>
        <taxon>Bacilli</taxon>
        <taxon>Bacillales</taxon>
        <taxon>Paenibacillaceae</taxon>
        <taxon>Candidatus Pristimantibacillus</taxon>
    </lineage>
</organism>